<gene>
    <name evidence="5" type="ORF">OP10G_3243</name>
</gene>
<dbReference type="InterPro" id="IPR005650">
    <property type="entry name" value="BlaI_family"/>
</dbReference>
<dbReference type="Pfam" id="PF03965">
    <property type="entry name" value="Penicillinase_R"/>
    <property type="match status" value="1"/>
</dbReference>
<dbReference type="HOGENOM" id="CLU_119090_4_3_0"/>
<accession>A0A068NT73</accession>
<sequence>MEVVRERAPITVGEMAKAFGEPRGLARTTVLTMMERLRSKGFLQRSKEGGVFHYSPKRDSEEAMKGLVADFVRRSLGGSLSPFVSYLVDSGELSSTEQEQLRRLVDTVEKGGA</sequence>
<dbReference type="KEGG" id="fgi:OP10G_3243"/>
<keyword evidence="6" id="KW-1185">Reference proteome</keyword>
<evidence type="ECO:0000313" key="6">
    <source>
        <dbReference type="Proteomes" id="UP000027982"/>
    </source>
</evidence>
<comment type="similarity">
    <text evidence="1">Belongs to the BlaI transcriptional regulatory family.</text>
</comment>
<evidence type="ECO:0000256" key="4">
    <source>
        <dbReference type="ARBA" id="ARBA00023163"/>
    </source>
</evidence>
<dbReference type="STRING" id="661478.OP10G_3243"/>
<dbReference type="Gene3D" id="1.10.10.10">
    <property type="entry name" value="Winged helix-like DNA-binding domain superfamily/Winged helix DNA-binding domain"/>
    <property type="match status" value="1"/>
</dbReference>
<evidence type="ECO:0000256" key="1">
    <source>
        <dbReference type="ARBA" id="ARBA00011046"/>
    </source>
</evidence>
<protein>
    <submittedName>
        <fullName evidence="5">Putative transcriptional regulator</fullName>
    </submittedName>
</protein>
<dbReference type="GO" id="GO:0045892">
    <property type="term" value="P:negative regulation of DNA-templated transcription"/>
    <property type="evidence" value="ECO:0007669"/>
    <property type="project" value="InterPro"/>
</dbReference>
<dbReference type="Gene3D" id="1.10.4040.10">
    <property type="entry name" value="Penicillinase repressor domain"/>
    <property type="match status" value="1"/>
</dbReference>
<dbReference type="GO" id="GO:0003677">
    <property type="term" value="F:DNA binding"/>
    <property type="evidence" value="ECO:0007669"/>
    <property type="project" value="UniProtKB-KW"/>
</dbReference>
<evidence type="ECO:0000256" key="2">
    <source>
        <dbReference type="ARBA" id="ARBA00023015"/>
    </source>
</evidence>
<dbReference type="InterPro" id="IPR036388">
    <property type="entry name" value="WH-like_DNA-bd_sf"/>
</dbReference>
<dbReference type="SUPFAM" id="SSF46785">
    <property type="entry name" value="Winged helix' DNA-binding domain"/>
    <property type="match status" value="1"/>
</dbReference>
<dbReference type="InterPro" id="IPR036390">
    <property type="entry name" value="WH_DNA-bd_sf"/>
</dbReference>
<organism evidence="5 6">
    <name type="scientific">Fimbriimonas ginsengisoli Gsoil 348</name>
    <dbReference type="NCBI Taxonomy" id="661478"/>
    <lineage>
        <taxon>Bacteria</taxon>
        <taxon>Bacillati</taxon>
        <taxon>Armatimonadota</taxon>
        <taxon>Fimbriimonadia</taxon>
        <taxon>Fimbriimonadales</taxon>
        <taxon>Fimbriimonadaceae</taxon>
        <taxon>Fimbriimonas</taxon>
    </lineage>
</organism>
<dbReference type="eggNOG" id="COG3682">
    <property type="taxonomic scope" value="Bacteria"/>
</dbReference>
<keyword evidence="2" id="KW-0805">Transcription regulation</keyword>
<keyword evidence="4" id="KW-0804">Transcription</keyword>
<keyword evidence="3" id="KW-0238">DNA-binding</keyword>
<evidence type="ECO:0000256" key="3">
    <source>
        <dbReference type="ARBA" id="ARBA00023125"/>
    </source>
</evidence>
<evidence type="ECO:0000313" key="5">
    <source>
        <dbReference type="EMBL" id="AIE86611.1"/>
    </source>
</evidence>
<reference evidence="5 6" key="1">
    <citation type="journal article" date="2014" name="PLoS ONE">
        <title>The first complete genome sequence of the class fimbriimonadia in the phylum armatimonadetes.</title>
        <authorList>
            <person name="Hu Z.Y."/>
            <person name="Wang Y.Z."/>
            <person name="Im W.T."/>
            <person name="Wang S.Y."/>
            <person name="Zhao G.P."/>
            <person name="Zheng H.J."/>
            <person name="Quan Z.X."/>
        </authorList>
    </citation>
    <scope>NUCLEOTIDE SEQUENCE [LARGE SCALE GENOMIC DNA]</scope>
    <source>
        <strain evidence="5">Gsoil 348</strain>
    </source>
</reference>
<dbReference type="EMBL" id="CP007139">
    <property type="protein sequence ID" value="AIE86611.1"/>
    <property type="molecule type" value="Genomic_DNA"/>
</dbReference>
<dbReference type="Proteomes" id="UP000027982">
    <property type="component" value="Chromosome"/>
</dbReference>
<dbReference type="PIRSF" id="PIRSF019455">
    <property type="entry name" value="CopR_AtkY"/>
    <property type="match status" value="1"/>
</dbReference>
<proteinExistence type="inferred from homology"/>
<name>A0A068NT73_FIMGI</name>
<dbReference type="AlphaFoldDB" id="A0A068NT73"/>